<keyword evidence="1" id="KW-0472">Membrane</keyword>
<dbReference type="Proteomes" id="UP000027584">
    <property type="component" value="Unassembled WGS sequence"/>
</dbReference>
<keyword evidence="1" id="KW-0812">Transmembrane</keyword>
<name>A0A060RH40_9STRE</name>
<feature type="transmembrane region" description="Helical" evidence="1">
    <location>
        <begin position="33"/>
        <end position="51"/>
    </location>
</feature>
<evidence type="ECO:0000313" key="2">
    <source>
        <dbReference type="EMBL" id="CDO18062.1"/>
    </source>
</evidence>
<accession>A0A060RH40</accession>
<keyword evidence="1" id="KW-1133">Transmembrane helix</keyword>
<comment type="caution">
    <text evidence="2">The sequence shown here is derived from an EMBL/GenBank/DDBJ whole genome shotgun (WGS) entry which is preliminary data.</text>
</comment>
<gene>
    <name evidence="2" type="ORF">BN963_SGAL_01257</name>
</gene>
<organism evidence="2 3">
    <name type="scientific">Streptococcus gallolyticus</name>
    <dbReference type="NCBI Taxonomy" id="315405"/>
    <lineage>
        <taxon>Bacteria</taxon>
        <taxon>Bacillati</taxon>
        <taxon>Bacillota</taxon>
        <taxon>Bacilli</taxon>
        <taxon>Lactobacillales</taxon>
        <taxon>Streptococcaceae</taxon>
        <taxon>Streptococcus</taxon>
    </lineage>
</organism>
<reference evidence="2 3" key="2">
    <citation type="submission" date="2014-05" db="EMBL/GenBank/DDBJ databases">
        <title>Genome sequence of Streptococcus gallolyticus.</title>
        <authorList>
            <person name="Del Campo R."/>
        </authorList>
    </citation>
    <scope>NUCLEOTIDE SEQUENCE [LARGE SCALE GENOMIC DNA]</scope>
    <source>
        <strain evidence="2 3">LMG17956</strain>
    </source>
</reference>
<dbReference type="EMBL" id="CCBC010000149">
    <property type="protein sequence ID" value="CDO18062.1"/>
    <property type="molecule type" value="Genomic_DNA"/>
</dbReference>
<feature type="transmembrane region" description="Helical" evidence="1">
    <location>
        <begin position="57"/>
        <end position="74"/>
    </location>
</feature>
<evidence type="ECO:0000313" key="3">
    <source>
        <dbReference type="Proteomes" id="UP000027584"/>
    </source>
</evidence>
<feature type="transmembrane region" description="Helical" evidence="1">
    <location>
        <begin position="86"/>
        <end position="104"/>
    </location>
</feature>
<feature type="transmembrane region" description="Helical" evidence="1">
    <location>
        <begin position="6"/>
        <end position="26"/>
    </location>
</feature>
<protein>
    <submittedName>
        <fullName evidence="2">Predicted membrane protein</fullName>
    </submittedName>
</protein>
<dbReference type="AlphaFoldDB" id="A0A060RH40"/>
<proteinExistence type="predicted"/>
<evidence type="ECO:0000256" key="1">
    <source>
        <dbReference type="SAM" id="Phobius"/>
    </source>
</evidence>
<sequence>MIFGILAFCFVLMGPLGLIFLGLSLSIGHRWKYMWILSLAFGIVFLSSFIFMAEQTIVFLILMILGSFGMGFTCPNRFSKRSRIALFVVAILVLAFYLIVLWIISGALSNISSGTTI</sequence>
<reference evidence="2 3" key="1">
    <citation type="submission" date="2014-02" db="EMBL/GenBank/DDBJ databases">
        <authorList>
            <person name="Manrique M."/>
        </authorList>
    </citation>
    <scope>NUCLEOTIDE SEQUENCE [LARGE SCALE GENOMIC DNA]</scope>
    <source>
        <strain evidence="2 3">LMG17956</strain>
    </source>
</reference>